<reference evidence="2 3" key="1">
    <citation type="submission" date="2018-06" db="EMBL/GenBank/DDBJ databases">
        <title>Genomic Encyclopedia of Archaeal and Bacterial Type Strains, Phase II (KMG-II): from individual species to whole genera.</title>
        <authorList>
            <person name="Goeker M."/>
        </authorList>
    </citation>
    <scope>NUCLEOTIDE SEQUENCE [LARGE SCALE GENOMIC DNA]</scope>
    <source>
        <strain evidence="2 3">DSM 6779</strain>
    </source>
</reference>
<protein>
    <submittedName>
        <fullName evidence="2">Uncharacterized protein DUF4837</fullName>
    </submittedName>
</protein>
<comment type="caution">
    <text evidence="2">The sequence shown here is derived from an EMBL/GenBank/DDBJ whole genome shotgun (WGS) entry which is preliminary data.</text>
</comment>
<dbReference type="EMBL" id="QKZK01000056">
    <property type="protein sequence ID" value="PZX10302.1"/>
    <property type="molecule type" value="Genomic_DNA"/>
</dbReference>
<dbReference type="OrthoDB" id="1115230at2"/>
<evidence type="ECO:0000313" key="2">
    <source>
        <dbReference type="EMBL" id="PZX10302.1"/>
    </source>
</evidence>
<feature type="chain" id="PRO_5016131373" evidence="1">
    <location>
        <begin position="30"/>
        <end position="341"/>
    </location>
</feature>
<evidence type="ECO:0000313" key="3">
    <source>
        <dbReference type="Proteomes" id="UP000249239"/>
    </source>
</evidence>
<proteinExistence type="predicted"/>
<dbReference type="InterPro" id="IPR032286">
    <property type="entry name" value="DUF4837"/>
</dbReference>
<dbReference type="Proteomes" id="UP000249239">
    <property type="component" value="Unassembled WGS sequence"/>
</dbReference>
<name>A0A2W7NG94_9BACT</name>
<keyword evidence="3" id="KW-1185">Reference proteome</keyword>
<keyword evidence="1" id="KW-0732">Signal</keyword>
<dbReference type="RefSeq" id="WP_111447183.1">
    <property type="nucleotide sequence ID" value="NZ_QKZK01000056.1"/>
</dbReference>
<evidence type="ECO:0000256" key="1">
    <source>
        <dbReference type="SAM" id="SignalP"/>
    </source>
</evidence>
<organism evidence="2 3">
    <name type="scientific">Breznakibacter xylanolyticus</name>
    <dbReference type="NCBI Taxonomy" id="990"/>
    <lineage>
        <taxon>Bacteria</taxon>
        <taxon>Pseudomonadati</taxon>
        <taxon>Bacteroidota</taxon>
        <taxon>Bacteroidia</taxon>
        <taxon>Marinilabiliales</taxon>
        <taxon>Marinilabiliaceae</taxon>
        <taxon>Breznakibacter</taxon>
    </lineage>
</organism>
<accession>A0A2W7NG94</accession>
<feature type="signal peptide" evidence="1">
    <location>
        <begin position="1"/>
        <end position="29"/>
    </location>
</feature>
<dbReference type="Pfam" id="PF16125">
    <property type="entry name" value="DUF4837"/>
    <property type="match status" value="1"/>
</dbReference>
<sequence>MTQSVTMPSLRYPAIALLFAALLMNACKSDPVKRSPQGTTGDMLIVMDDTIKASPAGQLLQEFMTQPMLGLPQEETLFTLSVAPHRVFGDQMKASRNIVVVEQNNANFRDTIIYHRDYWASNQAVVNIYGANSTKMHDMIKNAEIKLLSYFLKSERDRSIAHMKKYPHHAIVDQIKTTWGKSLVIPNSFKERKMTPDFTWVSHETDITSLGIFIYQFDWVGDGTFSKEYLLNKRDSILQKNVPGPEAGSYMGTEFQFPIIYKQFTLNNEKVAEIRGLWKVVGDMMGGPFISHAHYDPTTNKVTVTEGYVYSPEKPNKRNFIWQAEAILYTYAPANKQLSNP</sequence>
<gene>
    <name evidence="2" type="ORF">LX69_03417</name>
</gene>
<dbReference type="AlphaFoldDB" id="A0A2W7NG94"/>